<name>A0A9N9PU00_9HELO</name>
<dbReference type="PRINTS" id="PR00463">
    <property type="entry name" value="EP450I"/>
</dbReference>
<comment type="pathway">
    <text evidence="2">Secondary metabolite biosynthesis.</text>
</comment>
<keyword evidence="5" id="KW-0560">Oxidoreductase</keyword>
<keyword evidence="9" id="KW-1185">Reference proteome</keyword>
<organism evidence="8 9">
    <name type="scientific">Hymenoscyphus albidus</name>
    <dbReference type="NCBI Taxonomy" id="595503"/>
    <lineage>
        <taxon>Eukaryota</taxon>
        <taxon>Fungi</taxon>
        <taxon>Dikarya</taxon>
        <taxon>Ascomycota</taxon>
        <taxon>Pezizomycotina</taxon>
        <taxon>Leotiomycetes</taxon>
        <taxon>Helotiales</taxon>
        <taxon>Helotiaceae</taxon>
        <taxon>Hymenoscyphus</taxon>
    </lineage>
</organism>
<dbReference type="GO" id="GO:0020037">
    <property type="term" value="F:heme binding"/>
    <property type="evidence" value="ECO:0007669"/>
    <property type="project" value="InterPro"/>
</dbReference>
<evidence type="ECO:0000256" key="5">
    <source>
        <dbReference type="ARBA" id="ARBA00023002"/>
    </source>
</evidence>
<dbReference type="SUPFAM" id="SSF48264">
    <property type="entry name" value="Cytochrome P450"/>
    <property type="match status" value="1"/>
</dbReference>
<dbReference type="InterPro" id="IPR050121">
    <property type="entry name" value="Cytochrome_P450_monoxygenase"/>
</dbReference>
<protein>
    <recommendedName>
        <fullName evidence="10">Cytochrome P450</fullName>
    </recommendedName>
</protein>
<accession>A0A9N9PU00</accession>
<dbReference type="GO" id="GO:0016705">
    <property type="term" value="F:oxidoreductase activity, acting on paired donors, with incorporation or reduction of molecular oxygen"/>
    <property type="evidence" value="ECO:0007669"/>
    <property type="project" value="InterPro"/>
</dbReference>
<evidence type="ECO:0000313" key="9">
    <source>
        <dbReference type="Proteomes" id="UP000701801"/>
    </source>
</evidence>
<comment type="cofactor">
    <cofactor evidence="1">
        <name>heme</name>
        <dbReference type="ChEBI" id="CHEBI:30413"/>
    </cofactor>
</comment>
<dbReference type="InterPro" id="IPR002401">
    <property type="entry name" value="Cyt_P450_E_grp-I"/>
</dbReference>
<proteinExistence type="predicted"/>
<dbReference type="Proteomes" id="UP000701801">
    <property type="component" value="Unassembled WGS sequence"/>
</dbReference>
<gene>
    <name evidence="8" type="ORF">HYALB_00012146</name>
</gene>
<dbReference type="GO" id="GO:0005506">
    <property type="term" value="F:iron ion binding"/>
    <property type="evidence" value="ECO:0007669"/>
    <property type="project" value="InterPro"/>
</dbReference>
<keyword evidence="4" id="KW-0479">Metal-binding</keyword>
<evidence type="ECO:0000313" key="8">
    <source>
        <dbReference type="EMBL" id="CAG8975013.1"/>
    </source>
</evidence>
<evidence type="ECO:0000256" key="3">
    <source>
        <dbReference type="ARBA" id="ARBA00022617"/>
    </source>
</evidence>
<dbReference type="OrthoDB" id="10029320at2759"/>
<dbReference type="AlphaFoldDB" id="A0A9N9PU00"/>
<dbReference type="PANTHER" id="PTHR24305:SF107">
    <property type="entry name" value="P450, PUTATIVE (EUROFUNG)-RELATED"/>
    <property type="match status" value="1"/>
</dbReference>
<dbReference type="PANTHER" id="PTHR24305">
    <property type="entry name" value="CYTOCHROME P450"/>
    <property type="match status" value="1"/>
</dbReference>
<comment type="caution">
    <text evidence="8">The sequence shown here is derived from an EMBL/GenBank/DDBJ whole genome shotgun (WGS) entry which is preliminary data.</text>
</comment>
<dbReference type="PRINTS" id="PR00385">
    <property type="entry name" value="P450"/>
</dbReference>
<evidence type="ECO:0000256" key="7">
    <source>
        <dbReference type="ARBA" id="ARBA00023033"/>
    </source>
</evidence>
<evidence type="ECO:0000256" key="1">
    <source>
        <dbReference type="ARBA" id="ARBA00001971"/>
    </source>
</evidence>
<keyword evidence="3" id="KW-0349">Heme</keyword>
<dbReference type="InterPro" id="IPR001128">
    <property type="entry name" value="Cyt_P450"/>
</dbReference>
<evidence type="ECO:0008006" key="10">
    <source>
        <dbReference type="Google" id="ProtNLM"/>
    </source>
</evidence>
<dbReference type="Pfam" id="PF00067">
    <property type="entry name" value="p450"/>
    <property type="match status" value="1"/>
</dbReference>
<dbReference type="EMBL" id="CAJVRM010000121">
    <property type="protein sequence ID" value="CAG8975013.1"/>
    <property type="molecule type" value="Genomic_DNA"/>
</dbReference>
<dbReference type="Gene3D" id="1.10.630.10">
    <property type="entry name" value="Cytochrome P450"/>
    <property type="match status" value="1"/>
</dbReference>
<keyword evidence="7" id="KW-0503">Monooxygenase</keyword>
<evidence type="ECO:0000256" key="2">
    <source>
        <dbReference type="ARBA" id="ARBA00005179"/>
    </source>
</evidence>
<evidence type="ECO:0000256" key="6">
    <source>
        <dbReference type="ARBA" id="ARBA00023004"/>
    </source>
</evidence>
<evidence type="ECO:0000256" key="4">
    <source>
        <dbReference type="ARBA" id="ARBA00022723"/>
    </source>
</evidence>
<sequence>MPNISAELVNKSILLVNKNNSGYIGTYIVTMRGPVWKKWRNIFNPGFSAGNLTNLVPSVVKKTGIFISILEKHSEKQDIIKMKNLLDNLTMDIIGQVVMLGERFRFSASIQSNSQRYKKASSLAIFRGRAKSFHQISPTSTIYTLVLWPKVDKHISGELQKHIEAHNQSDSPTNKSVVGLALKAYESESSQVSQTKSPERKTDMDPFFKKICIAQIKLFLFSGHDTTSSSICYTLYLLSKHPNLLRRVQEELDQVFSADRRQISERITQKPALLKEIPYTTAVIRESLRLFPTVSSTCDGERDFFVTDSHGRRFPTENFLVWVNPHAVHHTPELWENPDEFQPERWSEDKRKQIPKGAWRAFEHGARNYIGQVLAMLESKILVCMVARDFVVRDVYEELEQPGSVKRVVGERAYQVQLSQPAGDLPCRIERI</sequence>
<reference evidence="8" key="1">
    <citation type="submission" date="2021-07" db="EMBL/GenBank/DDBJ databases">
        <authorList>
            <person name="Durling M."/>
        </authorList>
    </citation>
    <scope>NUCLEOTIDE SEQUENCE</scope>
</reference>
<keyword evidence="6" id="KW-0408">Iron</keyword>
<dbReference type="GO" id="GO:0004497">
    <property type="term" value="F:monooxygenase activity"/>
    <property type="evidence" value="ECO:0007669"/>
    <property type="project" value="UniProtKB-KW"/>
</dbReference>
<dbReference type="InterPro" id="IPR036396">
    <property type="entry name" value="Cyt_P450_sf"/>
</dbReference>